<proteinExistence type="predicted"/>
<dbReference type="Gene3D" id="2.40.10.220">
    <property type="entry name" value="predicted glycosyltransferase like domains"/>
    <property type="match status" value="1"/>
</dbReference>
<accession>A0A1S7LPN6</accession>
<sequence length="93" mass="10450">MSDAWKNKRNHLRVPYGKVLVVRLESGPLLSGTAEDFSAGGFLLILNDENNRVETTDGERAVLDLDIQGERLQLPCTLLRKTDSGFAFQFIDR</sequence>
<reference evidence="2" key="1">
    <citation type="submission" date="2015-04" db="EMBL/GenBank/DDBJ databases">
        <authorList>
            <person name="Syromyatnikov M.Y."/>
            <person name="Popov V.N."/>
        </authorList>
    </citation>
    <scope>NUCLEOTIDE SEQUENCE</scope>
    <source>
        <strain evidence="2">MO-1</strain>
    </source>
</reference>
<organism evidence="2">
    <name type="scientific">Magnetococcus massalia (strain MO-1)</name>
    <dbReference type="NCBI Taxonomy" id="451514"/>
    <lineage>
        <taxon>Bacteria</taxon>
        <taxon>Pseudomonadati</taxon>
        <taxon>Pseudomonadota</taxon>
        <taxon>Magnetococcia</taxon>
        <taxon>Magnetococcales</taxon>
        <taxon>Magnetococcaceae</taxon>
        <taxon>Magnetococcus</taxon>
    </lineage>
</organism>
<feature type="domain" description="PilZ" evidence="1">
    <location>
        <begin position="7"/>
        <end position="91"/>
    </location>
</feature>
<dbReference type="AlphaFoldDB" id="A0A1S7LPN6"/>
<name>A0A1S7LPN6_MAGMO</name>
<evidence type="ECO:0000259" key="1">
    <source>
        <dbReference type="Pfam" id="PF07238"/>
    </source>
</evidence>
<dbReference type="GO" id="GO:0035438">
    <property type="term" value="F:cyclic-di-GMP binding"/>
    <property type="evidence" value="ECO:0007669"/>
    <property type="project" value="InterPro"/>
</dbReference>
<dbReference type="InterPro" id="IPR009875">
    <property type="entry name" value="PilZ_domain"/>
</dbReference>
<dbReference type="Pfam" id="PF07238">
    <property type="entry name" value="PilZ"/>
    <property type="match status" value="1"/>
</dbReference>
<protein>
    <recommendedName>
        <fullName evidence="1">PilZ domain-containing protein</fullName>
    </recommendedName>
</protein>
<evidence type="ECO:0000313" key="2">
    <source>
        <dbReference type="EMBL" id="CRH08017.1"/>
    </source>
</evidence>
<dbReference type="SUPFAM" id="SSF141371">
    <property type="entry name" value="PilZ domain-like"/>
    <property type="match status" value="1"/>
</dbReference>
<dbReference type="EMBL" id="LO017727">
    <property type="protein sequence ID" value="CRH08017.1"/>
    <property type="molecule type" value="Genomic_DNA"/>
</dbReference>
<gene>
    <name evidence="2" type="ORF">MAGMO_3889</name>
</gene>